<feature type="domain" description="Carbohydrate kinase PfkB" evidence="14">
    <location>
        <begin position="72"/>
        <end position="366"/>
    </location>
</feature>
<evidence type="ECO:0000256" key="12">
    <source>
        <dbReference type="HAMAP-Rule" id="MF_03215"/>
    </source>
</evidence>
<dbReference type="PANTHER" id="PTHR10584">
    <property type="entry name" value="SUGAR KINASE"/>
    <property type="match status" value="1"/>
</dbReference>
<keyword evidence="12" id="KW-0539">Nucleus</keyword>
<dbReference type="InterPro" id="IPR029056">
    <property type="entry name" value="Ribokinase-like"/>
</dbReference>
<feature type="chain" id="PRO_5031142680" description="Ribokinase" evidence="13">
    <location>
        <begin position="19"/>
        <end position="383"/>
    </location>
</feature>
<feature type="binding site" evidence="12">
    <location>
        <position position="320"/>
    </location>
    <ligand>
        <name>K(+)</name>
        <dbReference type="ChEBI" id="CHEBI:29103"/>
    </ligand>
</feature>
<feature type="binding site" evidence="12">
    <location>
        <position position="208"/>
    </location>
    <ligand>
        <name>substrate</name>
    </ligand>
</feature>
<keyword evidence="6 12" id="KW-0547">Nucleotide-binding</keyword>
<evidence type="ECO:0000256" key="10">
    <source>
        <dbReference type="ARBA" id="ARBA00022958"/>
    </source>
</evidence>
<comment type="similarity">
    <text evidence="12">Belongs to the carbohydrate kinase PfkB family. Ribokinase subfamily.</text>
</comment>
<protein>
    <recommendedName>
        <fullName evidence="3 12">Ribokinase</fullName>
        <shortName evidence="12">RK</shortName>
        <ecNumber evidence="2 12">2.7.1.15</ecNumber>
    </recommendedName>
</protein>
<organism evidence="15">
    <name type="scientific">Rhizochromulina marina</name>
    <dbReference type="NCBI Taxonomy" id="1034831"/>
    <lineage>
        <taxon>Eukaryota</taxon>
        <taxon>Sar</taxon>
        <taxon>Stramenopiles</taxon>
        <taxon>Ochrophyta</taxon>
        <taxon>Dictyochophyceae</taxon>
        <taxon>Rhizochromulinales</taxon>
        <taxon>Rhizochromulina</taxon>
    </lineage>
</organism>
<dbReference type="SUPFAM" id="SSF53613">
    <property type="entry name" value="Ribokinase-like"/>
    <property type="match status" value="1"/>
</dbReference>
<dbReference type="PANTHER" id="PTHR10584:SF166">
    <property type="entry name" value="RIBOKINASE"/>
    <property type="match status" value="1"/>
</dbReference>
<feature type="active site" description="Proton acceptor" evidence="12">
    <location>
        <position position="324"/>
    </location>
</feature>
<keyword evidence="9 12" id="KW-0460">Magnesium</keyword>
<comment type="similarity">
    <text evidence="1">Belongs to the carbohydrate kinase pfkB family.</text>
</comment>
<keyword evidence="10 12" id="KW-0630">Potassium</keyword>
<dbReference type="GO" id="GO:0046872">
    <property type="term" value="F:metal ion binding"/>
    <property type="evidence" value="ECO:0007669"/>
    <property type="project" value="UniProtKB-KW"/>
</dbReference>
<dbReference type="PRINTS" id="PR00990">
    <property type="entry name" value="RIBOKINASE"/>
</dbReference>
<dbReference type="EC" id="2.7.1.15" evidence="2 12"/>
<dbReference type="GO" id="GO:0005737">
    <property type="term" value="C:cytoplasm"/>
    <property type="evidence" value="ECO:0007669"/>
    <property type="project" value="UniProtKB-SubCell"/>
</dbReference>
<evidence type="ECO:0000256" key="1">
    <source>
        <dbReference type="ARBA" id="ARBA00005380"/>
    </source>
</evidence>
<feature type="binding site" evidence="12">
    <location>
        <begin position="289"/>
        <end position="294"/>
    </location>
    <ligand>
        <name>ATP</name>
        <dbReference type="ChEBI" id="CHEBI:30616"/>
    </ligand>
</feature>
<dbReference type="InterPro" id="IPR002173">
    <property type="entry name" value="Carboh/pur_kinase_PfkB_CS"/>
</dbReference>
<evidence type="ECO:0000256" key="2">
    <source>
        <dbReference type="ARBA" id="ARBA00012035"/>
    </source>
</evidence>
<dbReference type="InterPro" id="IPR011611">
    <property type="entry name" value="PfkB_dom"/>
</dbReference>
<evidence type="ECO:0000256" key="8">
    <source>
        <dbReference type="ARBA" id="ARBA00022840"/>
    </source>
</evidence>
<dbReference type="Pfam" id="PF00294">
    <property type="entry name" value="PfkB"/>
    <property type="match status" value="1"/>
</dbReference>
<dbReference type="AlphaFoldDB" id="A0A7S2S707"/>
<name>A0A7S2S707_9STRA</name>
<keyword evidence="5 12" id="KW-0479">Metal-binding</keyword>
<feature type="binding site" evidence="12">
    <location>
        <position position="318"/>
    </location>
    <ligand>
        <name>K(+)</name>
        <dbReference type="ChEBI" id="CHEBI:29103"/>
    </ligand>
</feature>
<comment type="subcellular location">
    <subcellularLocation>
        <location evidence="12">Cytoplasm</location>
    </subcellularLocation>
    <subcellularLocation>
        <location evidence="12">Nucleus</location>
    </subcellularLocation>
</comment>
<comment type="caution">
    <text evidence="12">Lacks conserved residue(s) required for the propagation of feature annotation.</text>
</comment>
<feature type="binding site" evidence="12">
    <location>
        <begin position="107"/>
        <end position="111"/>
    </location>
    <ligand>
        <name>substrate</name>
    </ligand>
</feature>
<keyword evidence="7 12" id="KW-0418">Kinase</keyword>
<dbReference type="HAMAP" id="MF_01987">
    <property type="entry name" value="Ribokinase"/>
    <property type="match status" value="1"/>
</dbReference>
<feature type="binding site" evidence="12">
    <location>
        <position position="359"/>
    </location>
    <ligand>
        <name>K(+)</name>
        <dbReference type="ChEBI" id="CHEBI:29103"/>
    </ligand>
</feature>
<proteinExistence type="inferred from homology"/>
<comment type="pathway">
    <text evidence="12">Carbohydrate metabolism; D-ribose degradation; D-ribose 5-phosphate from beta-D-ribopyranose: step 2/2.</text>
</comment>
<dbReference type="PROSITE" id="PS00584">
    <property type="entry name" value="PFKB_KINASES_2"/>
    <property type="match status" value="1"/>
</dbReference>
<feature type="binding site" evidence="12">
    <location>
        <position position="253"/>
    </location>
    <ligand>
        <name>ATP</name>
        <dbReference type="ChEBI" id="CHEBI:30616"/>
    </ligand>
</feature>
<feature type="binding site" evidence="12">
    <location>
        <position position="354"/>
    </location>
    <ligand>
        <name>K(+)</name>
        <dbReference type="ChEBI" id="CHEBI:29103"/>
    </ligand>
</feature>
<reference evidence="15" key="1">
    <citation type="submission" date="2021-01" db="EMBL/GenBank/DDBJ databases">
        <authorList>
            <person name="Corre E."/>
            <person name="Pelletier E."/>
            <person name="Niang G."/>
            <person name="Scheremetjew M."/>
            <person name="Finn R."/>
            <person name="Kale V."/>
            <person name="Holt S."/>
            <person name="Cochrane G."/>
            <person name="Meng A."/>
            <person name="Brown T."/>
            <person name="Cohen L."/>
        </authorList>
    </citation>
    <scope>NUCLEOTIDE SEQUENCE</scope>
    <source>
        <strain evidence="15">CCMP1243</strain>
    </source>
</reference>
<evidence type="ECO:0000256" key="6">
    <source>
        <dbReference type="ARBA" id="ARBA00022741"/>
    </source>
</evidence>
<dbReference type="GO" id="GO:0005524">
    <property type="term" value="F:ATP binding"/>
    <property type="evidence" value="ECO:0007669"/>
    <property type="project" value="UniProtKB-UniRule"/>
</dbReference>
<keyword evidence="12" id="KW-0963">Cytoplasm</keyword>
<comment type="activity regulation">
    <text evidence="12">Activated by a monovalent cation that binds near, but not in, the active site. The most likely occupant of the site in vivo is potassium. Ion binding induces a conformational change that may alter substrate affinity.</text>
</comment>
<feature type="binding site" evidence="12">
    <location>
        <position position="324"/>
    </location>
    <ligand>
        <name>substrate</name>
    </ligand>
</feature>
<dbReference type="InterPro" id="IPR002139">
    <property type="entry name" value="Ribo/fructo_kinase"/>
</dbReference>
<dbReference type="GO" id="GO:0004747">
    <property type="term" value="F:ribokinase activity"/>
    <property type="evidence" value="ECO:0007669"/>
    <property type="project" value="UniProtKB-UniRule"/>
</dbReference>
<dbReference type="EMBL" id="HBHJ01017797">
    <property type="protein sequence ID" value="CAD9691455.1"/>
    <property type="molecule type" value="Transcribed_RNA"/>
</dbReference>
<accession>A0A7S2S707</accession>
<feature type="signal peptide" evidence="13">
    <location>
        <begin position="1"/>
        <end position="18"/>
    </location>
</feature>
<dbReference type="GO" id="GO:0019303">
    <property type="term" value="P:D-ribose catabolic process"/>
    <property type="evidence" value="ECO:0007669"/>
    <property type="project" value="UniProtKB-UniRule"/>
</dbReference>
<comment type="subunit">
    <text evidence="12">Homodimer.</text>
</comment>
<evidence type="ECO:0000256" key="5">
    <source>
        <dbReference type="ARBA" id="ARBA00022723"/>
    </source>
</evidence>
<dbReference type="InterPro" id="IPR011877">
    <property type="entry name" value="Ribokinase"/>
</dbReference>
<feature type="binding site" evidence="12">
    <location>
        <position position="363"/>
    </location>
    <ligand>
        <name>K(+)</name>
        <dbReference type="ChEBI" id="CHEBI:29103"/>
    </ligand>
</feature>
<evidence type="ECO:0000256" key="11">
    <source>
        <dbReference type="ARBA" id="ARBA00023277"/>
    </source>
</evidence>
<dbReference type="UniPathway" id="UPA00916">
    <property type="reaction ID" value="UER00889"/>
</dbReference>
<comment type="catalytic activity">
    <reaction evidence="12">
        <text>D-ribose + ATP = D-ribose 5-phosphate + ADP + H(+)</text>
        <dbReference type="Rhea" id="RHEA:13697"/>
        <dbReference type="ChEBI" id="CHEBI:15378"/>
        <dbReference type="ChEBI" id="CHEBI:30616"/>
        <dbReference type="ChEBI" id="CHEBI:47013"/>
        <dbReference type="ChEBI" id="CHEBI:78346"/>
        <dbReference type="ChEBI" id="CHEBI:456216"/>
        <dbReference type="EC" id="2.7.1.15"/>
    </reaction>
</comment>
<gene>
    <name evidence="15" type="ORF">RMAR1173_LOCUS11787</name>
</gene>
<keyword evidence="11 12" id="KW-0119">Carbohydrate metabolism</keyword>
<dbReference type="GO" id="GO:0005634">
    <property type="term" value="C:nucleus"/>
    <property type="evidence" value="ECO:0007669"/>
    <property type="project" value="UniProtKB-SubCell"/>
</dbReference>
<dbReference type="CDD" id="cd01174">
    <property type="entry name" value="ribokinase"/>
    <property type="match status" value="1"/>
</dbReference>
<evidence type="ECO:0000256" key="4">
    <source>
        <dbReference type="ARBA" id="ARBA00022679"/>
    </source>
</evidence>
<keyword evidence="4 12" id="KW-0808">Transferase</keyword>
<evidence type="ECO:0000256" key="7">
    <source>
        <dbReference type="ARBA" id="ARBA00022777"/>
    </source>
</evidence>
<sequence length="383" mass="39198">MLGQVLLLWVACAAAGSGSSPREAFVARCSGPALPPLSAGQRAGGLRCGAARHRSVSARRRHAGVAMAAKPVIVVGSVNADIVLDIPRLPLAGETLMGGGGVVLPGGKGANQAVAAGKLGGQVKFVGVFGNDVHAPMLKDTMAEAGVDTALSLSSSGPSGQAMILLQPSGENSIILVPGANHDWPEKGLPEAVTTAISGAGCVMLQREIPDRINVLVAKAAHQHGVPVLLDLGGDDSPLPETLLSELDYLCPNETELQRVSGLPTSTFPEIQVAARSLQDRGVRNVLVTIGDQGSLLFSGTEKPVLRQSVFPVTQVVDTTGAGDCFRGAFALDLSQGNTPEHALRLGAAASSLCVQVKGAMISMPTMGQVQPLLEAPEPPSPQ</sequence>
<comment type="cofactor">
    <cofactor evidence="12">
        <name>Mg(2+)</name>
        <dbReference type="ChEBI" id="CHEBI:18420"/>
    </cofactor>
    <text evidence="12">Requires a divalent cation, most likely magnesium in vivo, as an electrophilic catalyst to aid phosphoryl group transfer. It is the chelate of the metal and the nucleotide that is the actual substrate.</text>
</comment>
<feature type="binding site" evidence="12">
    <location>
        <position position="357"/>
    </location>
    <ligand>
        <name>K(+)</name>
        <dbReference type="ChEBI" id="CHEBI:29103"/>
    </ligand>
</feature>
<feature type="binding site" evidence="12">
    <location>
        <begin position="79"/>
        <end position="81"/>
    </location>
    <ligand>
        <name>substrate</name>
    </ligand>
</feature>
<evidence type="ECO:0000256" key="3">
    <source>
        <dbReference type="ARBA" id="ARBA00016943"/>
    </source>
</evidence>
<feature type="binding site" evidence="12">
    <location>
        <begin position="323"/>
        <end position="324"/>
    </location>
    <ligand>
        <name>ATP</name>
        <dbReference type="ChEBI" id="CHEBI:30616"/>
    </ligand>
</feature>
<evidence type="ECO:0000313" key="15">
    <source>
        <dbReference type="EMBL" id="CAD9691455.1"/>
    </source>
</evidence>
<comment type="function">
    <text evidence="12">Catalyzes the phosphorylation of ribose at O-5 in a reaction requiring ATP and magnesium. The resulting D-ribose-5-phosphate can then be used either for sythesis of nucleotides, histidine, and tryptophan, or as a component of the pentose phosphate pathway.</text>
</comment>
<keyword evidence="13" id="KW-0732">Signal</keyword>
<dbReference type="Gene3D" id="3.40.1190.20">
    <property type="match status" value="1"/>
</dbReference>
<evidence type="ECO:0000256" key="9">
    <source>
        <dbReference type="ARBA" id="ARBA00022842"/>
    </source>
</evidence>
<keyword evidence="8 12" id="KW-0067">ATP-binding</keyword>
<evidence type="ECO:0000256" key="13">
    <source>
        <dbReference type="SAM" id="SignalP"/>
    </source>
</evidence>
<evidence type="ECO:0000259" key="14">
    <source>
        <dbReference type="Pfam" id="PF00294"/>
    </source>
</evidence>